<sequence>MTVIVEPNALRRIHKTGIELRRSSNWMIFPIPVVSPNYELKIRGEVTDHSTSSGMRNDNALEHSDYHVPSKVQ</sequence>
<dbReference type="AlphaFoldDB" id="A0A4S8R109"/>
<reference evidence="2 3" key="1">
    <citation type="submission" date="2017-12" db="EMBL/GenBank/DDBJ databases">
        <title>Comparative genomics of Botrytis spp.</title>
        <authorList>
            <person name="Valero-Jimenez C.A."/>
            <person name="Tapia P."/>
            <person name="Veloso J."/>
            <person name="Silva-Moreno E."/>
            <person name="Staats M."/>
            <person name="Valdes J.H."/>
            <person name="Van Kan J.A.L."/>
        </authorList>
    </citation>
    <scope>NUCLEOTIDE SEQUENCE [LARGE SCALE GENOMIC DNA]</scope>
    <source>
        <strain evidence="2 3">MUCL435</strain>
    </source>
</reference>
<gene>
    <name evidence="2" type="ORF">BGAL_0294g00160</name>
</gene>
<dbReference type="EMBL" id="PQXL01000294">
    <property type="protein sequence ID" value="THV47709.1"/>
    <property type="molecule type" value="Genomic_DNA"/>
</dbReference>
<keyword evidence="3" id="KW-1185">Reference proteome</keyword>
<accession>A0A4S8R109</accession>
<feature type="region of interest" description="Disordered" evidence="1">
    <location>
        <begin position="47"/>
        <end position="73"/>
    </location>
</feature>
<feature type="compositionally biased region" description="Basic and acidic residues" evidence="1">
    <location>
        <begin position="59"/>
        <end position="73"/>
    </location>
</feature>
<organism evidence="2 3">
    <name type="scientific">Botrytis galanthina</name>
    <dbReference type="NCBI Taxonomy" id="278940"/>
    <lineage>
        <taxon>Eukaryota</taxon>
        <taxon>Fungi</taxon>
        <taxon>Dikarya</taxon>
        <taxon>Ascomycota</taxon>
        <taxon>Pezizomycotina</taxon>
        <taxon>Leotiomycetes</taxon>
        <taxon>Helotiales</taxon>
        <taxon>Sclerotiniaceae</taxon>
        <taxon>Botrytis</taxon>
    </lineage>
</organism>
<evidence type="ECO:0000256" key="1">
    <source>
        <dbReference type="SAM" id="MobiDB-lite"/>
    </source>
</evidence>
<dbReference type="Proteomes" id="UP000308671">
    <property type="component" value="Unassembled WGS sequence"/>
</dbReference>
<evidence type="ECO:0000313" key="3">
    <source>
        <dbReference type="Proteomes" id="UP000308671"/>
    </source>
</evidence>
<comment type="caution">
    <text evidence="2">The sequence shown here is derived from an EMBL/GenBank/DDBJ whole genome shotgun (WGS) entry which is preliminary data.</text>
</comment>
<protein>
    <submittedName>
        <fullName evidence="2">Uncharacterized protein</fullName>
    </submittedName>
</protein>
<evidence type="ECO:0000313" key="2">
    <source>
        <dbReference type="EMBL" id="THV47709.1"/>
    </source>
</evidence>
<name>A0A4S8R109_9HELO</name>
<proteinExistence type="predicted"/>